<organism evidence="2 3">
    <name type="scientific">Carnobacterium iners</name>
    <dbReference type="NCBI Taxonomy" id="1073423"/>
    <lineage>
        <taxon>Bacteria</taxon>
        <taxon>Bacillati</taxon>
        <taxon>Bacillota</taxon>
        <taxon>Bacilli</taxon>
        <taxon>Lactobacillales</taxon>
        <taxon>Carnobacteriaceae</taxon>
        <taxon>Carnobacterium</taxon>
    </lineage>
</organism>
<evidence type="ECO:0000313" key="2">
    <source>
        <dbReference type="EMBL" id="SMH28111.1"/>
    </source>
</evidence>
<feature type="transmembrane region" description="Helical" evidence="1">
    <location>
        <begin position="12"/>
        <end position="31"/>
    </location>
</feature>
<evidence type="ECO:0000313" key="3">
    <source>
        <dbReference type="Proteomes" id="UP000193435"/>
    </source>
</evidence>
<name>A0A1X7MUT8_9LACT</name>
<keyword evidence="1" id="KW-1133">Transmembrane helix</keyword>
<proteinExistence type="predicted"/>
<dbReference type="Proteomes" id="UP000193435">
    <property type="component" value="Unassembled WGS sequence"/>
</dbReference>
<dbReference type="AlphaFoldDB" id="A0A1X7MUT8"/>
<reference evidence="2 3" key="1">
    <citation type="submission" date="2017-04" db="EMBL/GenBank/DDBJ databases">
        <authorList>
            <person name="Afonso C.L."/>
            <person name="Miller P.J."/>
            <person name="Scott M.A."/>
            <person name="Spackman E."/>
            <person name="Goraichik I."/>
            <person name="Dimitrov K.M."/>
            <person name="Suarez D.L."/>
            <person name="Swayne D.E."/>
        </authorList>
    </citation>
    <scope>NUCLEOTIDE SEQUENCE [LARGE SCALE GENOMIC DNA]</scope>
    <source>
        <strain evidence="2 3">LMG26642</strain>
    </source>
</reference>
<sequence length="78" mass="8938">MISHAAKRKIQKFSLVIFFLYSFAIFLSSGGESSLFSIFFMSLYAGLVVSLISYFLLSIIVYIAVFINSWLNHEEKKN</sequence>
<protein>
    <submittedName>
        <fullName evidence="2">Uncharacterized protein</fullName>
    </submittedName>
</protein>
<accession>A0A1X7MUT8</accession>
<keyword evidence="1" id="KW-0472">Membrane</keyword>
<keyword evidence="3" id="KW-1185">Reference proteome</keyword>
<gene>
    <name evidence="2" type="ORF">SAMN04488700_0843</name>
</gene>
<dbReference type="EMBL" id="FXBJ01000002">
    <property type="protein sequence ID" value="SMH28111.1"/>
    <property type="molecule type" value="Genomic_DNA"/>
</dbReference>
<evidence type="ECO:0000256" key="1">
    <source>
        <dbReference type="SAM" id="Phobius"/>
    </source>
</evidence>
<keyword evidence="1" id="KW-0812">Transmembrane</keyword>
<feature type="transmembrane region" description="Helical" evidence="1">
    <location>
        <begin position="43"/>
        <end position="67"/>
    </location>
</feature>